<dbReference type="PANTHER" id="PTHR21047:SF2">
    <property type="entry name" value="THYMIDINE DIPHOSPHO-4-KETO-RHAMNOSE 3,5-EPIMERASE"/>
    <property type="match status" value="1"/>
</dbReference>
<evidence type="ECO:0000256" key="7">
    <source>
        <dbReference type="RuleBase" id="RU364069"/>
    </source>
</evidence>
<dbReference type="GeneID" id="68872859"/>
<evidence type="ECO:0000256" key="3">
    <source>
        <dbReference type="ARBA" id="ARBA00012098"/>
    </source>
</evidence>
<dbReference type="EC" id="5.1.3.13" evidence="3 7"/>
<dbReference type="AlphaFoldDB" id="A0A073IXT9"/>
<dbReference type="PANTHER" id="PTHR21047">
    <property type="entry name" value="DTDP-6-DEOXY-D-GLUCOSE-3,5 EPIMERASE"/>
    <property type="match status" value="1"/>
</dbReference>
<name>A0A073IXT9_9RHOB</name>
<dbReference type="UniPathway" id="UPA00124"/>
<dbReference type="InterPro" id="IPR011051">
    <property type="entry name" value="RmlC_Cupin_sf"/>
</dbReference>
<keyword evidence="7" id="KW-0413">Isomerase</keyword>
<comment type="catalytic activity">
    <reaction evidence="1 7">
        <text>dTDP-4-dehydro-6-deoxy-alpha-D-glucose = dTDP-4-dehydro-beta-L-rhamnose</text>
        <dbReference type="Rhea" id="RHEA:16969"/>
        <dbReference type="ChEBI" id="CHEBI:57649"/>
        <dbReference type="ChEBI" id="CHEBI:62830"/>
        <dbReference type="EC" id="5.1.3.13"/>
    </reaction>
</comment>
<proteinExistence type="inferred from homology"/>
<dbReference type="EMBL" id="JAMD01000015">
    <property type="protein sequence ID" value="KEJ94291.1"/>
    <property type="molecule type" value="Genomic_DNA"/>
</dbReference>
<comment type="function">
    <text evidence="2 7">Catalyzes the epimerization of the C3' and C5'positions of dTDP-6-deoxy-D-xylo-4-hexulose, forming dTDP-6-deoxy-L-lyxo-4-hexulose.</text>
</comment>
<dbReference type="Gene3D" id="2.60.120.10">
    <property type="entry name" value="Jelly Rolls"/>
    <property type="match status" value="1"/>
</dbReference>
<dbReference type="Pfam" id="PF00908">
    <property type="entry name" value="dTDP_sugar_isom"/>
    <property type="match status" value="1"/>
</dbReference>
<evidence type="ECO:0000256" key="5">
    <source>
        <dbReference type="PIRSR" id="PIRSR600888-1"/>
    </source>
</evidence>
<dbReference type="OrthoDB" id="9800680at2"/>
<evidence type="ECO:0000256" key="2">
    <source>
        <dbReference type="ARBA" id="ARBA00001997"/>
    </source>
</evidence>
<dbReference type="GO" id="GO:0000271">
    <property type="term" value="P:polysaccharide biosynthetic process"/>
    <property type="evidence" value="ECO:0007669"/>
    <property type="project" value="TreeGrafter"/>
</dbReference>
<dbReference type="InterPro" id="IPR014710">
    <property type="entry name" value="RmlC-like_jellyroll"/>
</dbReference>
<keyword evidence="9" id="KW-1185">Reference proteome</keyword>
<feature type="active site" description="Proton acceptor" evidence="5">
    <location>
        <position position="62"/>
    </location>
</feature>
<evidence type="ECO:0000256" key="4">
    <source>
        <dbReference type="ARBA" id="ARBA00019595"/>
    </source>
</evidence>
<dbReference type="GO" id="GO:0019305">
    <property type="term" value="P:dTDP-rhamnose biosynthetic process"/>
    <property type="evidence" value="ECO:0007669"/>
    <property type="project" value="UniProtKB-UniRule"/>
</dbReference>
<evidence type="ECO:0000256" key="1">
    <source>
        <dbReference type="ARBA" id="ARBA00001298"/>
    </source>
</evidence>
<sequence>MNFQPTRLPEVILLTPRRFGDARGWFTETWNKRTLAQGGIGADFVQDNHSMSAEVGTLRGLHYQAPPHAQDKLVRCTRGAIWDVAVDVRRGSPRYGQWVGVDLTAEGGAQLFVPKGFLHGFVTRTPDCEVQYKCTDYYAPDADGSVAWDSLGIDWGLKAAPVLSDKDRAAPAFGDWTSPFVMEGAA</sequence>
<dbReference type="GO" id="GO:0008830">
    <property type="term" value="F:dTDP-4-dehydrorhamnose 3,5-epimerase activity"/>
    <property type="evidence" value="ECO:0007669"/>
    <property type="project" value="UniProtKB-UniRule"/>
</dbReference>
<evidence type="ECO:0000313" key="9">
    <source>
        <dbReference type="Proteomes" id="UP000027746"/>
    </source>
</evidence>
<dbReference type="GO" id="GO:0005829">
    <property type="term" value="C:cytosol"/>
    <property type="evidence" value="ECO:0007669"/>
    <property type="project" value="TreeGrafter"/>
</dbReference>
<reference evidence="8 9" key="1">
    <citation type="submission" date="2014-01" db="EMBL/GenBank/DDBJ databases">
        <title>Sulfitobacter sp. H3 (MCCC 1A00686) Genome Sequencing.</title>
        <authorList>
            <person name="Lai Q."/>
            <person name="Hong Z."/>
        </authorList>
    </citation>
    <scope>NUCLEOTIDE SEQUENCE [LARGE SCALE GENOMIC DNA]</scope>
    <source>
        <strain evidence="8 9">H3</strain>
    </source>
</reference>
<dbReference type="NCBIfam" id="TIGR01221">
    <property type="entry name" value="rmlC"/>
    <property type="match status" value="1"/>
</dbReference>
<feature type="active site" description="Proton donor" evidence="5">
    <location>
        <position position="132"/>
    </location>
</feature>
<dbReference type="CDD" id="cd00438">
    <property type="entry name" value="cupin_RmlC"/>
    <property type="match status" value="1"/>
</dbReference>
<comment type="subunit">
    <text evidence="7">Homodimer.</text>
</comment>
<organism evidence="8 9">
    <name type="scientific">Pseudosulfitobacter pseudonitzschiae</name>
    <dbReference type="NCBI Taxonomy" id="1402135"/>
    <lineage>
        <taxon>Bacteria</taxon>
        <taxon>Pseudomonadati</taxon>
        <taxon>Pseudomonadota</taxon>
        <taxon>Alphaproteobacteria</taxon>
        <taxon>Rhodobacterales</taxon>
        <taxon>Roseobacteraceae</taxon>
        <taxon>Pseudosulfitobacter</taxon>
    </lineage>
</organism>
<evidence type="ECO:0000256" key="6">
    <source>
        <dbReference type="PIRSR" id="PIRSR600888-3"/>
    </source>
</evidence>
<comment type="pathway">
    <text evidence="7">Carbohydrate biosynthesis; dTDP-L-rhamnose biosynthesis.</text>
</comment>
<dbReference type="InterPro" id="IPR000888">
    <property type="entry name" value="RmlC-like"/>
</dbReference>
<dbReference type="SUPFAM" id="SSF51182">
    <property type="entry name" value="RmlC-like cupins"/>
    <property type="match status" value="1"/>
</dbReference>
<protein>
    <recommendedName>
        <fullName evidence="4 7">dTDP-4-dehydrorhamnose 3,5-epimerase</fullName>
        <ecNumber evidence="3 7">5.1.3.13</ecNumber>
    </recommendedName>
    <alternativeName>
        <fullName evidence="7">Thymidine diphospho-4-keto-rhamnose 3,5-epimerase</fullName>
    </alternativeName>
</protein>
<gene>
    <name evidence="8" type="ORF">SUH3_07190</name>
</gene>
<comment type="caution">
    <text evidence="8">The sequence shown here is derived from an EMBL/GenBank/DDBJ whole genome shotgun (WGS) entry which is preliminary data.</text>
</comment>
<evidence type="ECO:0000313" key="8">
    <source>
        <dbReference type="EMBL" id="KEJ94291.1"/>
    </source>
</evidence>
<accession>A0A073IXT9</accession>
<feature type="site" description="Participates in a stacking interaction with the thymidine ring of dTDP-4-oxo-6-deoxyglucose" evidence="6">
    <location>
        <position position="138"/>
    </location>
</feature>
<dbReference type="RefSeq" id="WP_037930041.1">
    <property type="nucleotide sequence ID" value="NZ_CP054608.1"/>
</dbReference>
<dbReference type="Proteomes" id="UP000027746">
    <property type="component" value="Unassembled WGS sequence"/>
</dbReference>
<comment type="similarity">
    <text evidence="7">Belongs to the dTDP-4-dehydrorhamnose 3,5-epimerase family.</text>
</comment>